<dbReference type="InterPro" id="IPR043545">
    <property type="entry name" value="GRIP1/2"/>
</dbReference>
<dbReference type="Proteomes" id="UP000694557">
    <property type="component" value="Unassembled WGS sequence"/>
</dbReference>
<feature type="region of interest" description="Disordered" evidence="4">
    <location>
        <begin position="743"/>
        <end position="786"/>
    </location>
</feature>
<feature type="compositionally biased region" description="Low complexity" evidence="4">
    <location>
        <begin position="358"/>
        <end position="367"/>
    </location>
</feature>
<keyword evidence="3" id="KW-0677">Repeat</keyword>
<dbReference type="CDD" id="cd06682">
    <property type="entry name" value="PDZ5_GRIP1-2-like"/>
    <property type="match status" value="1"/>
</dbReference>
<dbReference type="GO" id="GO:0098887">
    <property type="term" value="P:neurotransmitter receptor transport, endosome to postsynaptic membrane"/>
    <property type="evidence" value="ECO:0007669"/>
    <property type="project" value="TreeGrafter"/>
</dbReference>
<feature type="domain" description="PDZ" evidence="5">
    <location>
        <begin position="380"/>
        <end position="455"/>
    </location>
</feature>
<dbReference type="InterPro" id="IPR041489">
    <property type="entry name" value="PDZ_6"/>
</dbReference>
<dbReference type="PROSITE" id="PS50106">
    <property type="entry name" value="PDZ"/>
    <property type="match status" value="7"/>
</dbReference>
<dbReference type="InterPro" id="IPR036034">
    <property type="entry name" value="PDZ_sf"/>
</dbReference>
<dbReference type="AlphaFoldDB" id="A0A8C7G8D6"/>
<dbReference type="SUPFAM" id="SSF50156">
    <property type="entry name" value="PDZ domain-like"/>
    <property type="match status" value="7"/>
</dbReference>
<reference evidence="6" key="2">
    <citation type="submission" date="2025-09" db="UniProtKB">
        <authorList>
            <consortium name="Ensembl"/>
        </authorList>
    </citation>
    <scope>IDENTIFICATION</scope>
</reference>
<dbReference type="InterPro" id="IPR001478">
    <property type="entry name" value="PDZ"/>
</dbReference>
<feature type="domain" description="PDZ" evidence="5">
    <location>
        <begin position="11"/>
        <end position="94"/>
    </location>
</feature>
<dbReference type="FunFam" id="2.30.42.10:FF:000031">
    <property type="entry name" value="Glutamate receptor interacting protein 1"/>
    <property type="match status" value="1"/>
</dbReference>
<dbReference type="GeneTree" id="ENSGT00940000155615"/>
<keyword evidence="7" id="KW-1185">Reference proteome</keyword>
<dbReference type="FunFam" id="2.30.42.10:FF:000022">
    <property type="entry name" value="Glutamate receptor interacting protein 1"/>
    <property type="match status" value="1"/>
</dbReference>
<reference evidence="6" key="1">
    <citation type="submission" date="2025-08" db="UniProtKB">
        <authorList>
            <consortium name="Ensembl"/>
        </authorList>
    </citation>
    <scope>IDENTIFICATION</scope>
</reference>
<dbReference type="FunFam" id="2.30.42.10:FF:000025">
    <property type="entry name" value="Glutamate receptor interacting protein 1"/>
    <property type="match status" value="1"/>
</dbReference>
<feature type="domain" description="PDZ" evidence="5">
    <location>
        <begin position="878"/>
        <end position="960"/>
    </location>
</feature>
<dbReference type="GO" id="GO:0005737">
    <property type="term" value="C:cytoplasm"/>
    <property type="evidence" value="ECO:0007669"/>
    <property type="project" value="UniProtKB-SubCell"/>
</dbReference>
<proteinExistence type="predicted"/>
<feature type="region of interest" description="Disordered" evidence="4">
    <location>
        <begin position="310"/>
        <end position="371"/>
    </location>
</feature>
<organism evidence="6 7">
    <name type="scientific">Oncorhynchus kisutch</name>
    <name type="common">Coho salmon</name>
    <name type="synonym">Salmo kisutch</name>
    <dbReference type="NCBI Taxonomy" id="8019"/>
    <lineage>
        <taxon>Eukaryota</taxon>
        <taxon>Metazoa</taxon>
        <taxon>Chordata</taxon>
        <taxon>Craniata</taxon>
        <taxon>Vertebrata</taxon>
        <taxon>Euteleostomi</taxon>
        <taxon>Actinopterygii</taxon>
        <taxon>Neopterygii</taxon>
        <taxon>Teleostei</taxon>
        <taxon>Protacanthopterygii</taxon>
        <taxon>Salmoniformes</taxon>
        <taxon>Salmonidae</taxon>
        <taxon>Salmoninae</taxon>
        <taxon>Oncorhynchus</taxon>
    </lineage>
</organism>
<dbReference type="CDD" id="cd06685">
    <property type="entry name" value="PDZ7_GRIP1-2-like"/>
    <property type="match status" value="1"/>
</dbReference>
<feature type="domain" description="PDZ" evidence="5">
    <location>
        <begin position="209"/>
        <end position="293"/>
    </location>
</feature>
<protein>
    <submittedName>
        <fullName evidence="6">Glutamate receptor interacting protein 2</fullName>
    </submittedName>
</protein>
<evidence type="ECO:0000313" key="6">
    <source>
        <dbReference type="Ensembl" id="ENSOKIP00005039491.1"/>
    </source>
</evidence>
<dbReference type="CDD" id="cd06684">
    <property type="entry name" value="PDZ3_GRIP1-2-like"/>
    <property type="match status" value="1"/>
</dbReference>
<evidence type="ECO:0000256" key="3">
    <source>
        <dbReference type="ARBA" id="ARBA00022737"/>
    </source>
</evidence>
<evidence type="ECO:0000256" key="1">
    <source>
        <dbReference type="ARBA" id="ARBA00004496"/>
    </source>
</evidence>
<dbReference type="FunFam" id="2.30.42.10:FF:000035">
    <property type="entry name" value="Glutamate receptor interacting protein 1"/>
    <property type="match status" value="1"/>
</dbReference>
<dbReference type="Ensembl" id="ENSOKIT00005041658.1">
    <property type="protein sequence ID" value="ENSOKIP00005039491.1"/>
    <property type="gene ID" value="ENSOKIG00005011407.1"/>
</dbReference>
<feature type="compositionally biased region" description="Low complexity" evidence="4">
    <location>
        <begin position="310"/>
        <end position="331"/>
    </location>
</feature>
<feature type="domain" description="PDZ" evidence="5">
    <location>
        <begin position="579"/>
        <end position="661"/>
    </location>
</feature>
<dbReference type="PANTHER" id="PTHR46227:SF4">
    <property type="entry name" value="GLUTAMATE RECEPTOR-INTERACTING PROTEIN 2"/>
    <property type="match status" value="1"/>
</dbReference>
<dbReference type="FunFam" id="2.30.42.10:FF:000023">
    <property type="entry name" value="Glutamate receptor interacting protein 1"/>
    <property type="match status" value="1"/>
</dbReference>
<evidence type="ECO:0000256" key="4">
    <source>
        <dbReference type="SAM" id="MobiDB-lite"/>
    </source>
</evidence>
<feature type="compositionally biased region" description="Basic residues" evidence="4">
    <location>
        <begin position="345"/>
        <end position="355"/>
    </location>
</feature>
<dbReference type="FunFam" id="2.30.42.10:FF:000021">
    <property type="entry name" value="Glutamate receptor interacting protein 1"/>
    <property type="match status" value="1"/>
</dbReference>
<dbReference type="Pfam" id="PF00595">
    <property type="entry name" value="PDZ"/>
    <property type="match status" value="6"/>
</dbReference>
<sequence>SIDSVFVCSCVLELIKKEGSTLGLTISGGTDKDGKPRVSNLRPGGLAARSDQLNVGDYIKSVNGINLTKLRHEEIISLLKNVGERVVLEVEYELPPSDSTSGVISKTMEICLHKEGTSFGFVMRGGSHEDWNKSRPLVVTYVRPGGPADREGSLKPGDRLMCVDGVPLHSANHRDALAVLNQCGQEALLQIEYDVSIMNTVTNVSGPLLVEIAKSPGAALGITLTTATHRNKQVIVIDRIKAASVVDRCGALHTGDHILSIDGTSTEHCSVLEATQLLASTSDQAKLEILSAHHSRLPNKPQDTALVSTNFSPGSTTTTSGPGSTSQISSTLPRTAIPMSPRNSMMKRRQRKKEHKSSSVSLASSSVGPGGQIVHTESSEIILRGDPLNGFGVQLQGGIFATETLSAPPLIRFIEPDSSAERCGLLQVGDRLLSINGIPTEDGTLEEANQLLRDAALTNKVSLEVEFDVAESVVPSSGTFHVKLPKKRGVELGITISASKKSGEPLIISDIKKGSMAHRTGTLEPGDKLLAIDNIRLESCSMEDACQILEQAEDLVKLKIRKDEDNSDEQETSGLIIYTVELKRYGGPLGITISGTEEPFDPIVISGLTKRGLAERTGAIHVGDRILAINSVSLKGKPLSEAIHLLQMAGETVTLKIKKQVDSKCSENQSIKFQIKSIKSFTDVSDMTDSQKTNKLSEIYSTTIPSMDSTMESWDGSGIDAGYGSQGPYNPQAAGIALHPHEWRSARQRTSPPPPGRRSNNYPFSDGGFSEDDWDKPSGYTSQPHSDAIMLDHEDSFWCQALEDLETCGQSELLREIEASIMTGSAITQLLHHEARTQLHHEARAKNTLRVSEKTWESRRIKEEMQEILSPTPLELHKVTVMKDPESDDFGFSVSDGFLEKGVYVNMIRPEGPADRAGLKPYDRILQVNHVRTRDFDCCLAVPLITEAGDKLELVISRNPLAQDLLWTCELQTQPQSSTMDTPSHRLNF</sequence>
<evidence type="ECO:0000313" key="7">
    <source>
        <dbReference type="Proteomes" id="UP000694557"/>
    </source>
</evidence>
<gene>
    <name evidence="6" type="primary">GRIP2</name>
    <name evidence="6" type="synonym">LOC116375835</name>
</gene>
<comment type="subcellular location">
    <subcellularLocation>
        <location evidence="1">Cytoplasm</location>
    </subcellularLocation>
</comment>
<feature type="domain" description="PDZ" evidence="5">
    <location>
        <begin position="481"/>
        <end position="564"/>
    </location>
</feature>
<name>A0A8C7G8D6_ONCKI</name>
<dbReference type="PANTHER" id="PTHR46227">
    <property type="entry name" value="GLUTAMATE RECEPTOR-INTERACTING PROTEIN GRIP"/>
    <property type="match status" value="1"/>
</dbReference>
<evidence type="ECO:0000256" key="2">
    <source>
        <dbReference type="ARBA" id="ARBA00022490"/>
    </source>
</evidence>
<dbReference type="CDD" id="cd06683">
    <property type="entry name" value="PDZ6_GRIP1-2-like"/>
    <property type="match status" value="1"/>
</dbReference>
<dbReference type="FunFam" id="2.30.42.10:FF:000034">
    <property type="entry name" value="Glutamate receptor interacting protein 1"/>
    <property type="match status" value="1"/>
</dbReference>
<feature type="domain" description="PDZ" evidence="5">
    <location>
        <begin position="109"/>
        <end position="195"/>
    </location>
</feature>
<dbReference type="CDD" id="cd06681">
    <property type="entry name" value="PDZ2_GRIP1-2-like"/>
    <property type="match status" value="1"/>
</dbReference>
<dbReference type="SMART" id="SM00228">
    <property type="entry name" value="PDZ"/>
    <property type="match status" value="7"/>
</dbReference>
<evidence type="ECO:0000259" key="5">
    <source>
        <dbReference type="PROSITE" id="PS50106"/>
    </source>
</evidence>
<dbReference type="Pfam" id="PF17820">
    <property type="entry name" value="PDZ_6"/>
    <property type="match status" value="1"/>
</dbReference>
<dbReference type="CDD" id="cd06687">
    <property type="entry name" value="PDZ1_GRIP1-2-like"/>
    <property type="match status" value="1"/>
</dbReference>
<keyword evidence="2" id="KW-0963">Cytoplasm</keyword>
<accession>A0A8C7G8D6</accession>
<dbReference type="CDD" id="cd06686">
    <property type="entry name" value="PDZ4_GRIP1-2-like"/>
    <property type="match status" value="1"/>
</dbReference>
<dbReference type="Gene3D" id="2.30.42.10">
    <property type="match status" value="7"/>
</dbReference>